<dbReference type="GO" id="GO:0016874">
    <property type="term" value="F:ligase activity"/>
    <property type="evidence" value="ECO:0007669"/>
    <property type="project" value="UniProtKB-KW"/>
</dbReference>
<keyword evidence="7" id="KW-1185">Reference proteome</keyword>
<dbReference type="Gene3D" id="3.30.300.30">
    <property type="match status" value="1"/>
</dbReference>
<dbReference type="Pfam" id="PF00501">
    <property type="entry name" value="AMP-binding"/>
    <property type="match status" value="1"/>
</dbReference>
<dbReference type="Pfam" id="PF13193">
    <property type="entry name" value="AMP-binding_C"/>
    <property type="match status" value="1"/>
</dbReference>
<feature type="domain" description="AMP-dependent synthetase/ligase" evidence="4">
    <location>
        <begin position="8"/>
        <end position="410"/>
    </location>
</feature>
<protein>
    <submittedName>
        <fullName evidence="6">Long-chain fatty acid--CoA ligase</fullName>
    </submittedName>
</protein>
<proteinExistence type="inferred from homology"/>
<comment type="caution">
    <text evidence="6">The sequence shown here is derived from an EMBL/GenBank/DDBJ whole genome shotgun (WGS) entry which is preliminary data.</text>
</comment>
<dbReference type="Gene3D" id="2.30.38.10">
    <property type="entry name" value="Luciferase, Domain 3"/>
    <property type="match status" value="1"/>
</dbReference>
<dbReference type="PROSITE" id="PS00455">
    <property type="entry name" value="AMP_BINDING"/>
    <property type="match status" value="1"/>
</dbReference>
<dbReference type="SUPFAM" id="SSF56801">
    <property type="entry name" value="Acetyl-CoA synthetase-like"/>
    <property type="match status" value="1"/>
</dbReference>
<comment type="similarity">
    <text evidence="1">Belongs to the ATP-dependent AMP-binding enzyme family.</text>
</comment>
<dbReference type="EMBL" id="BAAANO010000014">
    <property type="protein sequence ID" value="GAA2006706.1"/>
    <property type="molecule type" value="Genomic_DNA"/>
</dbReference>
<evidence type="ECO:0000256" key="1">
    <source>
        <dbReference type="ARBA" id="ARBA00006432"/>
    </source>
</evidence>
<reference evidence="6 7" key="1">
    <citation type="journal article" date="2019" name="Int. J. Syst. Evol. Microbiol.">
        <title>The Global Catalogue of Microorganisms (GCM) 10K type strain sequencing project: providing services to taxonomists for standard genome sequencing and annotation.</title>
        <authorList>
            <consortium name="The Broad Institute Genomics Platform"/>
            <consortium name="The Broad Institute Genome Sequencing Center for Infectious Disease"/>
            <person name="Wu L."/>
            <person name="Ma J."/>
        </authorList>
    </citation>
    <scope>NUCLEOTIDE SEQUENCE [LARGE SCALE GENOMIC DNA]</scope>
    <source>
        <strain evidence="6 7">JCM 14546</strain>
    </source>
</reference>
<organism evidence="6 7">
    <name type="scientific">Brevibacterium samyangense</name>
    <dbReference type="NCBI Taxonomy" id="366888"/>
    <lineage>
        <taxon>Bacteria</taxon>
        <taxon>Bacillati</taxon>
        <taxon>Actinomycetota</taxon>
        <taxon>Actinomycetes</taxon>
        <taxon>Micrococcales</taxon>
        <taxon>Brevibacteriaceae</taxon>
        <taxon>Brevibacterium</taxon>
    </lineage>
</organism>
<feature type="region of interest" description="Disordered" evidence="3">
    <location>
        <begin position="135"/>
        <end position="168"/>
    </location>
</feature>
<evidence type="ECO:0000313" key="6">
    <source>
        <dbReference type="EMBL" id="GAA2006706.1"/>
    </source>
</evidence>
<dbReference type="Proteomes" id="UP001500755">
    <property type="component" value="Unassembled WGS sequence"/>
</dbReference>
<name>A0ABN2TEH5_9MICO</name>
<feature type="compositionally biased region" description="Low complexity" evidence="3">
    <location>
        <begin position="135"/>
        <end position="152"/>
    </location>
</feature>
<evidence type="ECO:0000259" key="4">
    <source>
        <dbReference type="Pfam" id="PF00501"/>
    </source>
</evidence>
<keyword evidence="2 6" id="KW-0436">Ligase</keyword>
<dbReference type="InterPro" id="IPR045851">
    <property type="entry name" value="AMP-bd_C_sf"/>
</dbReference>
<evidence type="ECO:0000256" key="3">
    <source>
        <dbReference type="SAM" id="MobiDB-lite"/>
    </source>
</evidence>
<gene>
    <name evidence="6" type="ORF">GCM10009755_16100</name>
</gene>
<dbReference type="PANTHER" id="PTHR43201">
    <property type="entry name" value="ACYL-COA SYNTHETASE"/>
    <property type="match status" value="1"/>
</dbReference>
<dbReference type="Gene3D" id="3.40.50.980">
    <property type="match status" value="3"/>
</dbReference>
<evidence type="ECO:0000259" key="5">
    <source>
        <dbReference type="Pfam" id="PF13193"/>
    </source>
</evidence>
<feature type="domain" description="AMP-binding enzyme C-terminal" evidence="5">
    <location>
        <begin position="460"/>
        <end position="535"/>
    </location>
</feature>
<sequence>MLLGHFIENAALREPHLPALRFEDTVLDYGTLADRVTRIANALRSLAPPESRIAFLSGNRAEIVELQTAVPMAGMGCVFVNHRLTPPEIAFILQNSGAHAIAVSDEYRPVVESIRAQLPHLRTLILLDEPADSSAPATGGAAAGSNTTTAEAPLSTQPGGASADGDLSDLQTVPFSQLTAHPDDAPSWADLSEHTLAWLVYTSGTTGRPKGAMISHRNLVSAIANSLAGVDAPKGGRYLNPFPLCHIAAYGSHTRFADRGEIVLQRKFEPELYMRTIAELGISSSSIAPAMLGLILARPELLDTDTSSLRSMAYGASSISPDLLRKSMDLFPNARFTQGFGMTELAGNVVWMDHDMHLAGLEPGSTLLSAAGKVAPFAAVRVVDPMGEPVPNGKVGEIEVRADQVMLGYWQNPEATAEVMHDGWYATGDIGRFTDEGVLYIVDRKKDMIVTGGLNVYSREVEDVIADHPDVVDVAVIGVPEDIWGESVCAVIVRREGSDLDFDGVVAHVKTRLASFKKPKYVEFRDELPRNPTGKVLKRDLRESVAVGQGAESPGAVAPGAGVPE</sequence>
<dbReference type="RefSeq" id="WP_344308626.1">
    <property type="nucleotide sequence ID" value="NZ_BAAANO010000014.1"/>
</dbReference>
<feature type="region of interest" description="Disordered" evidence="3">
    <location>
        <begin position="546"/>
        <end position="565"/>
    </location>
</feature>
<dbReference type="InterPro" id="IPR020845">
    <property type="entry name" value="AMP-binding_CS"/>
</dbReference>
<evidence type="ECO:0000313" key="7">
    <source>
        <dbReference type="Proteomes" id="UP001500755"/>
    </source>
</evidence>
<accession>A0ABN2TEH5</accession>
<dbReference type="PANTHER" id="PTHR43201:SF5">
    <property type="entry name" value="MEDIUM-CHAIN ACYL-COA LIGASE ACSF2, MITOCHONDRIAL"/>
    <property type="match status" value="1"/>
</dbReference>
<evidence type="ECO:0000256" key="2">
    <source>
        <dbReference type="ARBA" id="ARBA00022598"/>
    </source>
</evidence>
<dbReference type="InterPro" id="IPR000873">
    <property type="entry name" value="AMP-dep_synth/lig_dom"/>
</dbReference>
<dbReference type="InterPro" id="IPR025110">
    <property type="entry name" value="AMP-bd_C"/>
</dbReference>